<gene>
    <name evidence="1" type="ORF">SAMN05661053_0101</name>
</gene>
<dbReference type="RefSeq" id="WP_158212987.1">
    <property type="nucleotide sequence ID" value="NZ_UHJL01000001.1"/>
</dbReference>
<protein>
    <submittedName>
        <fullName evidence="1">Uncharacterized protein</fullName>
    </submittedName>
</protein>
<evidence type="ECO:0000313" key="1">
    <source>
        <dbReference type="EMBL" id="SUQ18879.1"/>
    </source>
</evidence>
<organism evidence="1 2">
    <name type="scientific">Fibrobacter succinogenes</name>
    <name type="common">Bacteroides succinogenes</name>
    <dbReference type="NCBI Taxonomy" id="833"/>
    <lineage>
        <taxon>Bacteria</taxon>
        <taxon>Pseudomonadati</taxon>
        <taxon>Fibrobacterota</taxon>
        <taxon>Fibrobacteria</taxon>
        <taxon>Fibrobacterales</taxon>
        <taxon>Fibrobacteraceae</taxon>
        <taxon>Fibrobacter</taxon>
    </lineage>
</organism>
<dbReference type="EMBL" id="UHJL01000001">
    <property type="protein sequence ID" value="SUQ18879.1"/>
    <property type="molecule type" value="Genomic_DNA"/>
</dbReference>
<evidence type="ECO:0000313" key="2">
    <source>
        <dbReference type="Proteomes" id="UP000255423"/>
    </source>
</evidence>
<accession>A0A380RUB4</accession>
<dbReference type="Proteomes" id="UP000255423">
    <property type="component" value="Unassembled WGS sequence"/>
</dbReference>
<sequence>MSEKEMNNQRAIYALSDLRMYASSHSLDAIDYVIEVLQKLENAGIKNPLKSLNPEEQ</sequence>
<reference evidence="1 2" key="1">
    <citation type="submission" date="2017-08" db="EMBL/GenBank/DDBJ databases">
        <authorList>
            <person name="de Groot N.N."/>
        </authorList>
    </citation>
    <scope>NUCLEOTIDE SEQUENCE [LARGE SCALE GENOMIC DNA]</scope>
    <source>
        <strain evidence="1 2">HM2</strain>
    </source>
</reference>
<dbReference type="AlphaFoldDB" id="A0A380RUB4"/>
<proteinExistence type="predicted"/>
<name>A0A380RUB4_FIBSU</name>